<dbReference type="EMBL" id="OX365700">
    <property type="protein sequence ID" value="CAI4033293.1"/>
    <property type="molecule type" value="Genomic_DNA"/>
</dbReference>
<dbReference type="KEGG" id="nti:DNFV4_03729"/>
<reference evidence="1" key="1">
    <citation type="submission" date="2022-10" db="EMBL/GenBank/DDBJ databases">
        <authorList>
            <person name="Koch H."/>
        </authorList>
    </citation>
    <scope>NUCLEOTIDE SEQUENCE</scope>
    <source>
        <strain evidence="1">DNF</strain>
    </source>
</reference>
<evidence type="ECO:0000313" key="1">
    <source>
        <dbReference type="EMBL" id="CAI4033293.1"/>
    </source>
</evidence>
<proteinExistence type="predicted"/>
<accession>A0AA86N1X1</accession>
<name>A0AA86N1X1_9BACT</name>
<dbReference type="RefSeq" id="WP_289270378.1">
    <property type="nucleotide sequence ID" value="NZ_OX365700.1"/>
</dbReference>
<dbReference type="Proteomes" id="UP001179121">
    <property type="component" value="Chromosome"/>
</dbReference>
<keyword evidence="2" id="KW-1185">Reference proteome</keyword>
<evidence type="ECO:0000313" key="2">
    <source>
        <dbReference type="Proteomes" id="UP001179121"/>
    </source>
</evidence>
<protein>
    <submittedName>
        <fullName evidence="1">Uncharacterized protein</fullName>
    </submittedName>
</protein>
<sequence>MRKIVINTSHGNGRYGGFCLSHRAFRELRKLGQREALQEVDHGAYWPIAATPKEPRLNQCGRLIPRDDDMLVRVVETLGAEANGHCAELKIVEIPADVAWEIEKVDGVEHVSEVHRTWR</sequence>
<gene>
    <name evidence="1" type="ORF">DNFV4_03729</name>
</gene>
<dbReference type="AlphaFoldDB" id="A0AA86N1X1"/>
<organism evidence="1 2">
    <name type="scientific">Nitrospira tepida</name>
    <dbReference type="NCBI Taxonomy" id="2973512"/>
    <lineage>
        <taxon>Bacteria</taxon>
        <taxon>Pseudomonadati</taxon>
        <taxon>Nitrospirota</taxon>
        <taxon>Nitrospiria</taxon>
        <taxon>Nitrospirales</taxon>
        <taxon>Nitrospiraceae</taxon>
        <taxon>Nitrospira</taxon>
    </lineage>
</organism>